<dbReference type="Gene3D" id="3.30.930.10">
    <property type="entry name" value="Bira Bifunctional Protein, Domain 2"/>
    <property type="match status" value="1"/>
</dbReference>
<dbReference type="AlphaFoldDB" id="A0A1G2KAG2"/>
<reference evidence="5 6" key="1">
    <citation type="journal article" date="2016" name="Nat. Commun.">
        <title>Thousands of microbial genomes shed light on interconnected biogeochemical processes in an aquifer system.</title>
        <authorList>
            <person name="Anantharaman K."/>
            <person name="Brown C.T."/>
            <person name="Hug L.A."/>
            <person name="Sharon I."/>
            <person name="Castelle C.J."/>
            <person name="Probst A.J."/>
            <person name="Thomas B.C."/>
            <person name="Singh A."/>
            <person name="Wilkins M.J."/>
            <person name="Karaoz U."/>
            <person name="Brodie E.L."/>
            <person name="Williams K.H."/>
            <person name="Hubbard S.S."/>
            <person name="Banfield J.F."/>
        </authorList>
    </citation>
    <scope>NUCLEOTIDE SEQUENCE [LARGE SCALE GENOMIC DNA]</scope>
</reference>
<evidence type="ECO:0000256" key="1">
    <source>
        <dbReference type="ARBA" id="ARBA00008226"/>
    </source>
</evidence>
<accession>A0A1G2KAG2</accession>
<evidence type="ECO:0000259" key="4">
    <source>
        <dbReference type="Pfam" id="PF03129"/>
    </source>
</evidence>
<name>A0A1G2KAG2_9BACT</name>
<dbReference type="EMBL" id="MHQD01000034">
    <property type="protein sequence ID" value="OGZ95398.1"/>
    <property type="molecule type" value="Genomic_DNA"/>
</dbReference>
<keyword evidence="2" id="KW-0030">Aminoacyl-tRNA synthetase</keyword>
<dbReference type="PANTHER" id="PTHR43707:SF1">
    <property type="entry name" value="HISTIDINE--TRNA LIGASE, MITOCHONDRIAL-RELATED"/>
    <property type="match status" value="1"/>
</dbReference>
<comment type="caution">
    <text evidence="5">The sequence shown here is derived from an EMBL/GenBank/DDBJ whole genome shotgun (WGS) entry which is preliminary data.</text>
</comment>
<evidence type="ECO:0000256" key="3">
    <source>
        <dbReference type="ARBA" id="ARBA00030619"/>
    </source>
</evidence>
<dbReference type="InterPro" id="IPR036621">
    <property type="entry name" value="Anticodon-bd_dom_sf"/>
</dbReference>
<dbReference type="InterPro" id="IPR004154">
    <property type="entry name" value="Anticodon-bd"/>
</dbReference>
<organism evidence="5 6">
    <name type="scientific">Candidatus Sungbacteria bacterium RIFCSPHIGHO2_01_FULL_50_25</name>
    <dbReference type="NCBI Taxonomy" id="1802265"/>
    <lineage>
        <taxon>Bacteria</taxon>
        <taxon>Candidatus Sungiibacteriota</taxon>
    </lineage>
</organism>
<protein>
    <recommendedName>
        <fullName evidence="3">Histidyl-tRNA synthetase</fullName>
    </recommendedName>
</protein>
<dbReference type="SUPFAM" id="SSF55681">
    <property type="entry name" value="Class II aaRS and biotin synthetases"/>
    <property type="match status" value="1"/>
</dbReference>
<dbReference type="Proteomes" id="UP000178574">
    <property type="component" value="Unassembled WGS sequence"/>
</dbReference>
<dbReference type="Gene3D" id="3.40.50.800">
    <property type="entry name" value="Anticodon-binding domain"/>
    <property type="match status" value="1"/>
</dbReference>
<evidence type="ECO:0000313" key="5">
    <source>
        <dbReference type="EMBL" id="OGZ95398.1"/>
    </source>
</evidence>
<sequence>MGKEKMNQKHELKKLDRMPERMRLLARIEKAFENPAEFYRFERIVFPVLEHPRAYNAFAKSGLFDERAPVTVRVRTGEEMMLRISGLLSVLRGYEENKMNDIPHPLKFYLEEEVFFSPAHKKEEIVEHREWAISMIGDEGPIAEAEITQIFWKAFEKLGLGDRVQFRINAIGCASCRNGFRSSLTSFLRTRILRFCKQCRRNAKISNVKVLQCENEECKQILEQAPQVLDFLCEICKKHLKGILEFLEGAGIPYFLDHSLFFEGLWYDTIVFEFVYRASAEGETPSPVVIMAEGGRMMRAGEAAYGKRLDVAGGALFIDRLEQILIDKGKLGLGQKKIEVFFAHLSDAAKKKSFPLLEELRQAGVSVEESLGKDSIKSQLNIAERIRAKIALILGQKEALDSTIIVREMESGIQETIPQDKLIEFLKKKLKKGA</sequence>
<evidence type="ECO:0000313" key="6">
    <source>
        <dbReference type="Proteomes" id="UP000178574"/>
    </source>
</evidence>
<dbReference type="PIRSF" id="PIRSF001549">
    <property type="entry name" value="His-tRNA_synth"/>
    <property type="match status" value="1"/>
</dbReference>
<dbReference type="SUPFAM" id="SSF52954">
    <property type="entry name" value="Class II aaRS ABD-related"/>
    <property type="match status" value="1"/>
</dbReference>
<comment type="similarity">
    <text evidence="1">Belongs to the class-II aminoacyl-tRNA synthetase family.</text>
</comment>
<gene>
    <name evidence="5" type="ORF">A2847_01410</name>
</gene>
<dbReference type="GO" id="GO:0006427">
    <property type="term" value="P:histidyl-tRNA aminoacylation"/>
    <property type="evidence" value="ECO:0007669"/>
    <property type="project" value="TreeGrafter"/>
</dbReference>
<keyword evidence="2" id="KW-0436">Ligase</keyword>
<dbReference type="GO" id="GO:0000166">
    <property type="term" value="F:nucleotide binding"/>
    <property type="evidence" value="ECO:0007669"/>
    <property type="project" value="UniProtKB-KW"/>
</dbReference>
<proteinExistence type="inferred from homology"/>
<dbReference type="InterPro" id="IPR045864">
    <property type="entry name" value="aa-tRNA-synth_II/BPL/LPL"/>
</dbReference>
<feature type="domain" description="Anticodon-binding" evidence="4">
    <location>
        <begin position="348"/>
        <end position="429"/>
    </location>
</feature>
<dbReference type="Pfam" id="PF03129">
    <property type="entry name" value="HGTP_anticodon"/>
    <property type="match status" value="1"/>
</dbReference>
<dbReference type="PANTHER" id="PTHR43707">
    <property type="entry name" value="HISTIDYL-TRNA SYNTHETASE"/>
    <property type="match status" value="1"/>
</dbReference>
<evidence type="ECO:0000256" key="2">
    <source>
        <dbReference type="ARBA" id="ARBA00023146"/>
    </source>
</evidence>
<dbReference type="GO" id="GO:0005737">
    <property type="term" value="C:cytoplasm"/>
    <property type="evidence" value="ECO:0007669"/>
    <property type="project" value="InterPro"/>
</dbReference>
<dbReference type="GO" id="GO:0004821">
    <property type="term" value="F:histidine-tRNA ligase activity"/>
    <property type="evidence" value="ECO:0007669"/>
    <property type="project" value="UniProtKB-EC"/>
</dbReference>
<dbReference type="InterPro" id="IPR004516">
    <property type="entry name" value="HisRS/HisZ"/>
</dbReference>